<dbReference type="RefSeq" id="WP_185441605.1">
    <property type="nucleotide sequence ID" value="NZ_CP043661.1"/>
</dbReference>
<dbReference type="Pfam" id="PF08889">
    <property type="entry name" value="WbqC"/>
    <property type="match status" value="1"/>
</dbReference>
<organism evidence="1 2">
    <name type="scientific">Kribbella qitaiheensis</name>
    <dbReference type="NCBI Taxonomy" id="1544730"/>
    <lineage>
        <taxon>Bacteria</taxon>
        <taxon>Bacillati</taxon>
        <taxon>Actinomycetota</taxon>
        <taxon>Actinomycetes</taxon>
        <taxon>Propionibacteriales</taxon>
        <taxon>Kribbellaceae</taxon>
        <taxon>Kribbella</taxon>
    </lineage>
</organism>
<gene>
    <name evidence="1" type="ORF">F1D05_19260</name>
</gene>
<proteinExistence type="predicted"/>
<dbReference type="EMBL" id="CP043661">
    <property type="protein sequence ID" value="QNE19664.1"/>
    <property type="molecule type" value="Genomic_DNA"/>
</dbReference>
<dbReference type="Proteomes" id="UP000515563">
    <property type="component" value="Chromosome"/>
</dbReference>
<dbReference type="AlphaFoldDB" id="A0A7G6X099"/>
<evidence type="ECO:0000313" key="1">
    <source>
        <dbReference type="EMBL" id="QNE19664.1"/>
    </source>
</evidence>
<reference evidence="2" key="1">
    <citation type="submission" date="2019-09" db="EMBL/GenBank/DDBJ databases">
        <title>Antimicrobial potential of Antarctic Bacteria.</title>
        <authorList>
            <person name="Benaud N."/>
            <person name="Edwards R.J."/>
            <person name="Ferrari B.C."/>
        </authorList>
    </citation>
    <scope>NUCLEOTIDE SEQUENCE [LARGE SCALE GENOMIC DNA]</scope>
    <source>
        <strain evidence="2">SPB151</strain>
    </source>
</reference>
<accession>A0A7G6X099</accession>
<keyword evidence="2" id="KW-1185">Reference proteome</keyword>
<evidence type="ECO:0000313" key="2">
    <source>
        <dbReference type="Proteomes" id="UP000515563"/>
    </source>
</evidence>
<sequence>MHTLNRICAIHQPNFLPRLSTIAKILSADVWIILDDVQFCRRDYQNRAKLASLATPEMWHWLTLPVHLPDGQRTEIRRVEFADTYKLARRVRRILAQNLRTGPQWDALEHALRPVLTQIEESKQLHEVAELSTRVLLEMVGWHGQIVRSSDFEVRQDRSSRLADLTQAVQAETYLCGTGGRRYLDESPFTQAGLTVEYFESPHWLSSEIWHSGKGLSAVCTLSEHSLQPPHAC</sequence>
<name>A0A7G6X099_9ACTN</name>
<protein>
    <submittedName>
        <fullName evidence="1">WbqC family protein</fullName>
    </submittedName>
</protein>
<dbReference type="InterPro" id="IPR014985">
    <property type="entry name" value="WbqC"/>
</dbReference>
<dbReference type="KEGG" id="kqi:F1D05_19260"/>
<reference evidence="1 2" key="2">
    <citation type="journal article" date="2020" name="Microbiol. Resour. Announc.">
        <title>Antarctic desert soil bacteria exhibit high novel natural product potential, evaluated through long-read genome sequencing and comparative genomics.</title>
        <authorList>
            <person name="Benaud N."/>
            <person name="Edwards R.J."/>
            <person name="Amos T.G."/>
            <person name="D'Agostino P.M."/>
            <person name="Gutierrez-Chavez C."/>
            <person name="Montgomery K."/>
            <person name="Nicetic I."/>
            <person name="Ferrari B.C."/>
        </authorList>
    </citation>
    <scope>NUCLEOTIDE SEQUENCE [LARGE SCALE GENOMIC DNA]</scope>
    <source>
        <strain evidence="1 2">SPB151</strain>
    </source>
</reference>